<dbReference type="EMBL" id="LRPC01000012">
    <property type="protein sequence ID" value="KYG75770.1"/>
    <property type="molecule type" value="Genomic_DNA"/>
</dbReference>
<name>A0A150XAR5_9BACT</name>
<proteinExistence type="predicted"/>
<keyword evidence="2" id="KW-1185">Reference proteome</keyword>
<gene>
    <name evidence="1" type="ORF">AWW68_08000</name>
</gene>
<dbReference type="Proteomes" id="UP000075606">
    <property type="component" value="Unassembled WGS sequence"/>
</dbReference>
<reference evidence="1 2" key="1">
    <citation type="submission" date="2016-01" db="EMBL/GenBank/DDBJ databases">
        <title>Genome sequencing of Roseivirga spongicola UST030701-084.</title>
        <authorList>
            <person name="Selvaratnam C."/>
            <person name="Thevarajoo S."/>
            <person name="Goh K.M."/>
            <person name="Ee R."/>
            <person name="Chan K.-G."/>
            <person name="Chong C.S."/>
        </authorList>
    </citation>
    <scope>NUCLEOTIDE SEQUENCE [LARGE SCALE GENOMIC DNA]</scope>
    <source>
        <strain evidence="1 2">UST030701-084</strain>
    </source>
</reference>
<evidence type="ECO:0000313" key="1">
    <source>
        <dbReference type="EMBL" id="KYG75770.1"/>
    </source>
</evidence>
<comment type="caution">
    <text evidence="1">The sequence shown here is derived from an EMBL/GenBank/DDBJ whole genome shotgun (WGS) entry which is preliminary data.</text>
</comment>
<dbReference type="AlphaFoldDB" id="A0A150XAR5"/>
<evidence type="ECO:0000313" key="2">
    <source>
        <dbReference type="Proteomes" id="UP000075606"/>
    </source>
</evidence>
<protein>
    <submittedName>
        <fullName evidence="1">Uncharacterized protein</fullName>
    </submittedName>
</protein>
<sequence>MREFDSTISIFGSTDLRLVDRNEYSINLDEPTNGLVILYIDGKSADFVHDALEEEVRAIDHLIDHQDTIFPKIQEALSRINRSTNRLGLFSASLGDKHEEGYTYITLKFIDPEGETVKLLLNKDKIISASN</sequence>
<dbReference type="STRING" id="333140.AWW68_08000"/>
<organism evidence="1 2">
    <name type="scientific">Roseivirga spongicola</name>
    <dbReference type="NCBI Taxonomy" id="333140"/>
    <lineage>
        <taxon>Bacteria</taxon>
        <taxon>Pseudomonadati</taxon>
        <taxon>Bacteroidota</taxon>
        <taxon>Cytophagia</taxon>
        <taxon>Cytophagales</taxon>
        <taxon>Roseivirgaceae</taxon>
        <taxon>Roseivirga</taxon>
    </lineage>
</organism>
<accession>A0A150XAR5</accession>
<dbReference type="RefSeq" id="WP_068219610.1">
    <property type="nucleotide sequence ID" value="NZ_CP139724.1"/>
</dbReference>
<dbReference type="OrthoDB" id="9907612at2"/>